<proteinExistence type="predicted"/>
<evidence type="ECO:0000256" key="1">
    <source>
        <dbReference type="SAM" id="Phobius"/>
    </source>
</evidence>
<name>A0A917EW03_9MICO</name>
<sequence length="150" mass="15082">MRTFTSRAPTGWDERALVLETRGSLFRHRSLFRDDRGSGSVLALALIGAVLGVTALLLTLAAALGVKHTVESTAESAALAAADVASGSVGGYPCDRAATAAALGGASLDSCDVVGAIVTVRVSRSVLGFEVGALARAGPPPENGLDTPPP</sequence>
<dbReference type="AlphaFoldDB" id="A0A917EW03"/>
<keyword evidence="1" id="KW-0812">Transmembrane</keyword>
<accession>A0A917EW03</accession>
<organism evidence="2 3">
    <name type="scientific">Subtercola lobariae</name>
    <dbReference type="NCBI Taxonomy" id="1588641"/>
    <lineage>
        <taxon>Bacteria</taxon>
        <taxon>Bacillati</taxon>
        <taxon>Actinomycetota</taxon>
        <taxon>Actinomycetes</taxon>
        <taxon>Micrococcales</taxon>
        <taxon>Microbacteriaceae</taxon>
        <taxon>Subtercola</taxon>
    </lineage>
</organism>
<dbReference type="NCBIfam" id="TIGR03816">
    <property type="entry name" value="tadE_like_DECH"/>
    <property type="match status" value="1"/>
</dbReference>
<keyword evidence="1" id="KW-1133">Transmembrane helix</keyword>
<keyword evidence="3" id="KW-1185">Reference proteome</keyword>
<feature type="transmembrane region" description="Helical" evidence="1">
    <location>
        <begin position="41"/>
        <end position="66"/>
    </location>
</feature>
<dbReference type="RefSeq" id="WP_188672863.1">
    <property type="nucleotide sequence ID" value="NZ_BMGP01000001.1"/>
</dbReference>
<reference evidence="2 3" key="1">
    <citation type="journal article" date="2014" name="Int. J. Syst. Evol. Microbiol.">
        <title>Complete genome sequence of Corynebacterium casei LMG S-19264T (=DSM 44701T), isolated from a smear-ripened cheese.</title>
        <authorList>
            <consortium name="US DOE Joint Genome Institute (JGI-PGF)"/>
            <person name="Walter F."/>
            <person name="Albersmeier A."/>
            <person name="Kalinowski J."/>
            <person name="Ruckert C."/>
        </authorList>
    </citation>
    <scope>NUCLEOTIDE SEQUENCE [LARGE SCALE GENOMIC DNA]</scope>
    <source>
        <strain evidence="2 3">CGMCC 1.12976</strain>
    </source>
</reference>
<comment type="caution">
    <text evidence="2">The sequence shown here is derived from an EMBL/GenBank/DDBJ whole genome shotgun (WGS) entry which is preliminary data.</text>
</comment>
<dbReference type="EMBL" id="BMGP01000001">
    <property type="protein sequence ID" value="GGF13280.1"/>
    <property type="molecule type" value="Genomic_DNA"/>
</dbReference>
<dbReference type="Proteomes" id="UP000598775">
    <property type="component" value="Unassembled WGS sequence"/>
</dbReference>
<protein>
    <submittedName>
        <fullName evidence="2">Uncharacterized protein</fullName>
    </submittedName>
</protein>
<evidence type="ECO:0000313" key="2">
    <source>
        <dbReference type="EMBL" id="GGF13280.1"/>
    </source>
</evidence>
<gene>
    <name evidence="2" type="ORF">GCM10011399_03980</name>
</gene>
<evidence type="ECO:0000313" key="3">
    <source>
        <dbReference type="Proteomes" id="UP000598775"/>
    </source>
</evidence>
<dbReference type="InterPro" id="IPR021202">
    <property type="entry name" value="Rv3654c-like"/>
</dbReference>
<keyword evidence="1" id="KW-0472">Membrane</keyword>